<dbReference type="EMBL" id="CP001700">
    <property type="protein sequence ID" value="ACU72364.1"/>
    <property type="molecule type" value="Genomic_DNA"/>
</dbReference>
<dbReference type="Gene3D" id="3.30.559.10">
    <property type="entry name" value="Chloramphenicol acetyltransferase-like domain"/>
    <property type="match status" value="2"/>
</dbReference>
<feature type="compositionally biased region" description="Low complexity" evidence="7">
    <location>
        <begin position="1634"/>
        <end position="1646"/>
    </location>
</feature>
<feature type="domain" description="Carrier" evidence="8">
    <location>
        <begin position="1701"/>
        <end position="1776"/>
    </location>
</feature>
<dbReference type="InterPro" id="IPR042099">
    <property type="entry name" value="ANL_N_sf"/>
</dbReference>
<evidence type="ECO:0000256" key="2">
    <source>
        <dbReference type="ARBA" id="ARBA00006432"/>
    </source>
</evidence>
<dbReference type="Gene3D" id="3.40.50.980">
    <property type="match status" value="2"/>
</dbReference>
<dbReference type="Gene3D" id="3.40.50.12780">
    <property type="entry name" value="N-terminal domain of ligase-like"/>
    <property type="match status" value="1"/>
</dbReference>
<feature type="region of interest" description="Disordered" evidence="7">
    <location>
        <begin position="1625"/>
        <end position="1646"/>
    </location>
</feature>
<dbReference type="RefSeq" id="WP_012787657.1">
    <property type="nucleotide sequence ID" value="NC_013131.1"/>
</dbReference>
<dbReference type="HOGENOM" id="CLU_000022_0_9_11"/>
<dbReference type="InterPro" id="IPR023213">
    <property type="entry name" value="CAT-like_dom_sf"/>
</dbReference>
<dbReference type="FunFam" id="3.30.559.10:FF:000012">
    <property type="entry name" value="Non-ribosomal peptide synthetase"/>
    <property type="match status" value="1"/>
</dbReference>
<dbReference type="PANTHER" id="PTHR45527:SF1">
    <property type="entry name" value="FATTY ACID SYNTHASE"/>
    <property type="match status" value="1"/>
</dbReference>
<dbReference type="FunCoup" id="C7Q944">
    <property type="interactions" value="2"/>
</dbReference>
<keyword evidence="4" id="KW-0597">Phosphoprotein</keyword>
<keyword evidence="10" id="KW-1185">Reference proteome</keyword>
<dbReference type="InterPro" id="IPR036736">
    <property type="entry name" value="ACP-like_sf"/>
</dbReference>
<dbReference type="SUPFAM" id="SSF47336">
    <property type="entry name" value="ACP-like"/>
    <property type="match status" value="2"/>
</dbReference>
<dbReference type="GO" id="GO:0006631">
    <property type="term" value="P:fatty acid metabolic process"/>
    <property type="evidence" value="ECO:0007669"/>
    <property type="project" value="UniProtKB-KW"/>
</dbReference>
<dbReference type="GO" id="GO:0003824">
    <property type="term" value="F:catalytic activity"/>
    <property type="evidence" value="ECO:0007669"/>
    <property type="project" value="InterPro"/>
</dbReference>
<dbReference type="PROSITE" id="PS50075">
    <property type="entry name" value="CARRIER"/>
    <property type="match status" value="2"/>
</dbReference>
<protein>
    <submittedName>
        <fullName evidence="9">Amino acid adenylation domain protein</fullName>
    </submittedName>
</protein>
<dbReference type="InterPro" id="IPR000873">
    <property type="entry name" value="AMP-dep_synth/lig_dom"/>
</dbReference>
<evidence type="ECO:0000256" key="1">
    <source>
        <dbReference type="ARBA" id="ARBA00001957"/>
    </source>
</evidence>
<feature type="domain" description="Carrier" evidence="8">
    <location>
        <begin position="582"/>
        <end position="659"/>
    </location>
</feature>
<dbReference type="OrthoDB" id="3802848at2"/>
<dbReference type="InterPro" id="IPR020806">
    <property type="entry name" value="PKS_PP-bd"/>
</dbReference>
<dbReference type="GO" id="GO:0071766">
    <property type="term" value="P:Actinobacterium-type cell wall biogenesis"/>
    <property type="evidence" value="ECO:0007669"/>
    <property type="project" value="UniProtKB-ARBA"/>
</dbReference>
<dbReference type="NCBIfam" id="TIGR01733">
    <property type="entry name" value="AA-adenyl-dom"/>
    <property type="match status" value="1"/>
</dbReference>
<dbReference type="Pfam" id="PF00550">
    <property type="entry name" value="PP-binding"/>
    <property type="match status" value="2"/>
</dbReference>
<dbReference type="InterPro" id="IPR045851">
    <property type="entry name" value="AMP-bd_C_sf"/>
</dbReference>
<dbReference type="SUPFAM" id="SSF56801">
    <property type="entry name" value="Acetyl-CoA synthetase-like"/>
    <property type="match status" value="2"/>
</dbReference>
<dbReference type="eggNOG" id="COG1020">
    <property type="taxonomic scope" value="Bacteria"/>
</dbReference>
<dbReference type="PANTHER" id="PTHR45527">
    <property type="entry name" value="NONRIBOSOMAL PEPTIDE SYNTHETASE"/>
    <property type="match status" value="1"/>
</dbReference>
<dbReference type="FunFam" id="3.40.50.980:FF:000001">
    <property type="entry name" value="Non-ribosomal peptide synthetase"/>
    <property type="match status" value="1"/>
</dbReference>
<dbReference type="GO" id="GO:0044550">
    <property type="term" value="P:secondary metabolite biosynthetic process"/>
    <property type="evidence" value="ECO:0007669"/>
    <property type="project" value="TreeGrafter"/>
</dbReference>
<dbReference type="InterPro" id="IPR009081">
    <property type="entry name" value="PP-bd_ACP"/>
</dbReference>
<organism evidence="9 10">
    <name type="scientific">Catenulispora acidiphila (strain DSM 44928 / JCM 14897 / NBRC 102108 / NRRL B-24433 / ID139908)</name>
    <dbReference type="NCBI Taxonomy" id="479433"/>
    <lineage>
        <taxon>Bacteria</taxon>
        <taxon>Bacillati</taxon>
        <taxon>Actinomycetota</taxon>
        <taxon>Actinomycetes</taxon>
        <taxon>Catenulisporales</taxon>
        <taxon>Catenulisporaceae</taxon>
        <taxon>Catenulispora</taxon>
    </lineage>
</organism>
<dbReference type="GO" id="GO:0008610">
    <property type="term" value="P:lipid biosynthetic process"/>
    <property type="evidence" value="ECO:0007669"/>
    <property type="project" value="InterPro"/>
</dbReference>
<dbReference type="Pfam" id="PF00668">
    <property type="entry name" value="Condensation"/>
    <property type="match status" value="2"/>
</dbReference>
<dbReference type="GO" id="GO:0043041">
    <property type="term" value="P:amino acid activation for nonribosomal peptide biosynthetic process"/>
    <property type="evidence" value="ECO:0007669"/>
    <property type="project" value="TreeGrafter"/>
</dbReference>
<dbReference type="GO" id="GO:0005829">
    <property type="term" value="C:cytosol"/>
    <property type="evidence" value="ECO:0007669"/>
    <property type="project" value="TreeGrafter"/>
</dbReference>
<proteinExistence type="inferred from homology"/>
<dbReference type="InterPro" id="IPR020845">
    <property type="entry name" value="AMP-binding_CS"/>
</dbReference>
<evidence type="ECO:0000313" key="10">
    <source>
        <dbReference type="Proteomes" id="UP000000851"/>
    </source>
</evidence>
<evidence type="ECO:0000256" key="3">
    <source>
        <dbReference type="ARBA" id="ARBA00022450"/>
    </source>
</evidence>
<dbReference type="InterPro" id="IPR006162">
    <property type="entry name" value="Ppantetheine_attach_site"/>
</dbReference>
<dbReference type="FunFam" id="1.10.1200.10:FF:000016">
    <property type="entry name" value="Non-ribosomal peptide synthase"/>
    <property type="match status" value="1"/>
</dbReference>
<dbReference type="InterPro" id="IPR001242">
    <property type="entry name" value="Condensation_dom"/>
</dbReference>
<keyword evidence="6" id="KW-0443">Lipid metabolism</keyword>
<dbReference type="Pfam" id="PF23024">
    <property type="entry name" value="AMP-dom_DIP2-like"/>
    <property type="match status" value="1"/>
</dbReference>
<evidence type="ECO:0000256" key="4">
    <source>
        <dbReference type="ARBA" id="ARBA00022553"/>
    </source>
</evidence>
<dbReference type="InParanoid" id="C7Q944"/>
<dbReference type="Proteomes" id="UP000000851">
    <property type="component" value="Chromosome"/>
</dbReference>
<dbReference type="STRING" id="479433.Caci_3458"/>
<dbReference type="InterPro" id="IPR040097">
    <property type="entry name" value="FAAL/FAAC"/>
</dbReference>
<dbReference type="PROSITE" id="PS00455">
    <property type="entry name" value="AMP_BINDING"/>
    <property type="match status" value="2"/>
</dbReference>
<name>C7Q944_CATAD</name>
<dbReference type="GO" id="GO:0031177">
    <property type="term" value="F:phosphopantetheine binding"/>
    <property type="evidence" value="ECO:0007669"/>
    <property type="project" value="InterPro"/>
</dbReference>
<keyword evidence="3" id="KW-0596">Phosphopantetheine</keyword>
<dbReference type="Gene3D" id="3.30.559.30">
    <property type="entry name" value="Nonribosomal peptide synthetase, condensation domain"/>
    <property type="match status" value="2"/>
</dbReference>
<feature type="region of interest" description="Disordered" evidence="7">
    <location>
        <begin position="1173"/>
        <end position="1199"/>
    </location>
</feature>
<dbReference type="Pfam" id="PF13193">
    <property type="entry name" value="AMP-binding_C"/>
    <property type="match status" value="1"/>
</dbReference>
<dbReference type="FunFam" id="2.30.38.10:FF:000001">
    <property type="entry name" value="Non-ribosomal peptide synthetase PvdI"/>
    <property type="match status" value="1"/>
</dbReference>
<dbReference type="FunFam" id="3.40.50.12780:FF:000013">
    <property type="entry name" value="Long-chain-fatty-acid--AMP ligase FadD32"/>
    <property type="match status" value="1"/>
</dbReference>
<dbReference type="SMART" id="SM00823">
    <property type="entry name" value="PKS_PP"/>
    <property type="match status" value="2"/>
</dbReference>
<keyword evidence="5" id="KW-0276">Fatty acid metabolism</keyword>
<dbReference type="GO" id="GO:0072330">
    <property type="term" value="P:monocarboxylic acid biosynthetic process"/>
    <property type="evidence" value="ECO:0007669"/>
    <property type="project" value="UniProtKB-ARBA"/>
</dbReference>
<dbReference type="Gene3D" id="3.30.300.30">
    <property type="match status" value="2"/>
</dbReference>
<dbReference type="CDD" id="cd05931">
    <property type="entry name" value="FAAL"/>
    <property type="match status" value="1"/>
</dbReference>
<dbReference type="FunFam" id="3.40.50.12780:FF:000012">
    <property type="entry name" value="Non-ribosomal peptide synthetase"/>
    <property type="match status" value="1"/>
</dbReference>
<accession>C7Q944</accession>
<dbReference type="CDD" id="cd05930">
    <property type="entry name" value="A_NRPS"/>
    <property type="match status" value="1"/>
</dbReference>
<evidence type="ECO:0000256" key="7">
    <source>
        <dbReference type="SAM" id="MobiDB-lite"/>
    </source>
</evidence>
<dbReference type="Gene3D" id="1.10.1200.10">
    <property type="entry name" value="ACP-like"/>
    <property type="match status" value="2"/>
</dbReference>
<dbReference type="PROSITE" id="PS00012">
    <property type="entry name" value="PHOSPHOPANTETHEINE"/>
    <property type="match status" value="1"/>
</dbReference>
<sequence>MAEATFGDLLGRRAARQPDRVGYVFLGEDVSDASQETAITYAALDARARAVAAGLRRQGVGVGDRALLLYAPGAEFLTAFFGCLYAGVVAVPTFPPDPFRLERTLPRLLATTVDADPVAALTTSDLLPLAGMLNEHAPRFGELRWIATDAADIAVADAADDFASPSLTGDSVALLQYTSGSTGTPKGVVLTHANLLHNVRQIQDFFAVTPDSRGLSWLPPYHDMGLIGGLLEPLFVGMPIWLMAPFDFLKRPVSWLQALTRIGATASGGPNFAYDLCARKTTPEQLAALDLSSWSVAFNGAEPIRRATLERFAERFGPAGFRASAFLPCYGLAEATLIVGGGSLASTAGAVERAALEVGEVVAVAVDAKPGPDALVSCGPASVDQRIAIVDPDSLCRLPTDRVGEIWLSGPSVAAGYWGRPEETAEVFRAKLVGDDTDWLRTGDLGFVRDGELVITGRLKDLIIIRGRNHYPQDLELSAEQAHPSLRPGCSVAFLDDDDQLVVVTEAARGAALDPAEVASAVRTRIAEDHSVQVATVVLIAAGEVPKTSSGKVRRRDCARMLAAGELQVLGQGALRAAAHLPATDAHISHLRALTAVVCDVPESAVDPAASLLTLGLDSLAAIELQSRIESEFGATVPLERILAGATLVALAAELATGSATDHAPAPTVERGAELTPNERALWFLQRLDPDSTAHITAAAIRLTGPLDVAALRRAVAELVHRHPALRSTFPLRDGEPVRVIHPDPAGVLTELATPANSLVSDAYHPFDLDEGPLLRVRLYRHAPEEHVLLLSAHHLVTDFWSTTVLARELAALYTGASLPPAVQQPAPPVPSPTDADYWDSQIGAPALRLTSHDPARAFAPAGTQRIHLAPADADRLRAMAAAQGVTLNVVLLTAFETLLHLWTGQDDLAIGMPVAARTRPGSAQAVGYLMNPVPLRSTIADTDHATFAELLSQTRSRVIGALEHQQYPIALLAERHAASRRGLFQAMYVFNRPTTPDAAGLPSALLGHPGIRRTLGPLTVESLPLPAPQAASDLELALTEADTAIRGTLHFRTDAFDTPTATAFCAQYKALLQAAATTPTTPLHTLLQAPTAPHWNTTDRTWHDPHLTVPQLFEAQARRTPDAIAVTTFSATTPPTVTSPAAASPPAAALPAGASTALAAASAAITSAADASPAAALPPPTSAASASSAAAPPPAPTSALTYRDLDQQANRLAHLLRIGGAAPGRRIGILLDRSPLIPVALLAVLKSGAAYVPVDPANPPGRIAAVFRDAGVEAVLTEPLLAAKVPSGVTAILLGASDSASALPATPPEPAPAPHDIAYVIYTSGSSGPPKGVEIPHSALANHTRHAAEAYRTGPGDRVLQFASIAFDASAEEIYPALISGAQLVLRNDTMLASPKAFLDACAERAVTVLDLPTAFWHSLAAALADQTATLPADLRLVIIGGEAARADRVAAWRETVGNRVRLVNTYGPTEATIVATAAELIAPESDTSQDANTGTVPIGRPIANTRAHVLDAALRPVPIGVVGELHLAGAGLARGYLDRPALTAQRFVADPFGPPGSRLYRTGDLARRLPDGSIAFAARADRQVKLNGYRVEPGEVEAALRRLPAVADAAVVPDVRPGRLLAYVTPSPSPSRATDTAETPAPTPETLRTALRAELPEYMIPAAFVLLPEFPRTPGGKIDYAALPTATALPAAPTAPAEPPRTPEERALAGIWSEALGLTEIHRHDDLFALGGHSLLATRILADVNDRMGRDVPLRAVFEAPTLAALAERIAQAPPSTAGAIPRAPRDQPIPLSFQQERIWFLQQLEPDSTNYNVPRAMRLRGDVDPEAVRLALSDLEARHEILHTAFPDIDGVPVQSVREPRGIPVTLLDRRDLPEHERESWLRATIVTAGAEPFDLADGQLIRVTLIRLADDEYVLFMVEHHLVHDGWAQGVFLRDFLELYEARSVGREPRLPALAVQYADFAVWQRAALQGERLTALQDHWEQRLSGAPAVLRLPTDLPRPTVLGTSGDQESLEIDGELARRLRAFGQEHGVSLFMTMFAAFLALLHGLSGQEDIVTGTGIANRRRPELDDQLGMIINTVLLRTDVSGDPTFADLLERVRETCLDAYTHQDMPFEKLVHRLRPARSLDHSPLFQVMYSFLDTPMPALRLPGVTAEVLDAHNGSAKFELNCVVIPHAEQRFHDAEEVPDVETITVALEYNTDLFQAATIRRWLDHYAALLDAATADPSRSVAALAERAGVADSRPIG</sequence>
<dbReference type="SUPFAM" id="SSF52777">
    <property type="entry name" value="CoA-dependent acyltransferases"/>
    <property type="match status" value="4"/>
</dbReference>
<dbReference type="KEGG" id="cai:Caci_3458"/>
<dbReference type="InterPro" id="IPR025110">
    <property type="entry name" value="AMP-bd_C"/>
</dbReference>
<evidence type="ECO:0000259" key="8">
    <source>
        <dbReference type="PROSITE" id="PS50075"/>
    </source>
</evidence>
<comment type="cofactor">
    <cofactor evidence="1">
        <name>pantetheine 4'-phosphate</name>
        <dbReference type="ChEBI" id="CHEBI:47942"/>
    </cofactor>
</comment>
<reference evidence="9 10" key="1">
    <citation type="journal article" date="2009" name="Stand. Genomic Sci.">
        <title>Complete genome sequence of Catenulispora acidiphila type strain (ID 139908).</title>
        <authorList>
            <person name="Copeland A."/>
            <person name="Lapidus A."/>
            <person name="Glavina Del Rio T."/>
            <person name="Nolan M."/>
            <person name="Lucas S."/>
            <person name="Chen F."/>
            <person name="Tice H."/>
            <person name="Cheng J.F."/>
            <person name="Bruce D."/>
            <person name="Goodwin L."/>
            <person name="Pitluck S."/>
            <person name="Mikhailova N."/>
            <person name="Pati A."/>
            <person name="Ivanova N."/>
            <person name="Mavromatis K."/>
            <person name="Chen A."/>
            <person name="Palaniappan K."/>
            <person name="Chain P."/>
            <person name="Land M."/>
            <person name="Hauser L."/>
            <person name="Chang Y.J."/>
            <person name="Jeffries C.D."/>
            <person name="Chertkov O."/>
            <person name="Brettin T."/>
            <person name="Detter J.C."/>
            <person name="Han C."/>
            <person name="Ali Z."/>
            <person name="Tindall B.J."/>
            <person name="Goker M."/>
            <person name="Bristow J."/>
            <person name="Eisen J.A."/>
            <person name="Markowitz V."/>
            <person name="Hugenholtz P."/>
            <person name="Kyrpides N.C."/>
            <person name="Klenk H.P."/>
        </authorList>
    </citation>
    <scope>NUCLEOTIDE SEQUENCE [LARGE SCALE GENOMIC DNA]</scope>
    <source>
        <strain evidence="10">DSM 44928 / JCM 14897 / NBRC 102108 / NRRL B-24433 / ID139908</strain>
    </source>
</reference>
<evidence type="ECO:0000256" key="6">
    <source>
        <dbReference type="ARBA" id="ARBA00023098"/>
    </source>
</evidence>
<dbReference type="Gene3D" id="2.30.38.10">
    <property type="entry name" value="Luciferase, Domain 3"/>
    <property type="match status" value="1"/>
</dbReference>
<gene>
    <name evidence="9" type="ordered locus">Caci_3458</name>
</gene>
<dbReference type="CDD" id="cd19531">
    <property type="entry name" value="LCL_NRPS-like"/>
    <property type="match status" value="2"/>
</dbReference>
<evidence type="ECO:0000256" key="5">
    <source>
        <dbReference type="ARBA" id="ARBA00022832"/>
    </source>
</evidence>
<evidence type="ECO:0000313" key="9">
    <source>
        <dbReference type="EMBL" id="ACU72364.1"/>
    </source>
</evidence>
<comment type="similarity">
    <text evidence="2">Belongs to the ATP-dependent AMP-binding enzyme family.</text>
</comment>
<dbReference type="InterPro" id="IPR010071">
    <property type="entry name" value="AA_adenyl_dom"/>
</dbReference>
<dbReference type="Pfam" id="PF00501">
    <property type="entry name" value="AMP-binding"/>
    <property type="match status" value="2"/>
</dbReference>
<dbReference type="eggNOG" id="COG0318">
    <property type="taxonomic scope" value="Bacteria"/>
</dbReference>